<evidence type="ECO:0000313" key="1">
    <source>
        <dbReference type="EMBL" id="WRW34734.1"/>
    </source>
</evidence>
<sequence>MIEESKEVIERNEIIFKDRTNGLYVCEVDYNNNIISYTEDYNKALAMANTINFKNSKKYRQLAMNVELQPINRLKKTKYEVHLEEL</sequence>
<reference evidence="1" key="1">
    <citation type="submission" date="2023-12" db="EMBL/GenBank/DDBJ databases">
        <title>Isolation and Characterisation of Novel Lytic Bacteriophages for therapeutic applications in Prosthetic Joint Infections.</title>
        <authorList>
            <person name="Burton N."/>
            <person name="Melo L.D.R."/>
            <person name="Pearce B."/>
            <person name="Tadesse M.D."/>
            <person name="Vryonis E."/>
            <person name="Sagona A."/>
        </authorList>
    </citation>
    <scope>NUCLEOTIDE SEQUENCE</scope>
</reference>
<dbReference type="Proteomes" id="UP001432109">
    <property type="component" value="Segment"/>
</dbReference>
<organism evidence="1 2">
    <name type="scientific">Staphylococcus phage CF5</name>
    <dbReference type="NCBI Taxonomy" id="3113739"/>
    <lineage>
        <taxon>Viruses</taxon>
        <taxon>Duplodnaviria</taxon>
        <taxon>Heunggongvirae</taxon>
        <taxon>Uroviricota</taxon>
        <taxon>Caudoviricetes</taxon>
        <taxon>Herelleviridae</taxon>
        <taxon>Twortvirinae</taxon>
        <taxon>Silviavirus</taxon>
    </lineage>
</organism>
<gene>
    <name evidence="1" type="ORF">CF5_0044</name>
</gene>
<evidence type="ECO:0000313" key="2">
    <source>
        <dbReference type="Proteomes" id="UP001432109"/>
    </source>
</evidence>
<name>A0AAX4J7N6_9CAUD</name>
<proteinExistence type="predicted"/>
<protein>
    <submittedName>
        <fullName evidence="1">Structural protein</fullName>
    </submittedName>
</protein>
<dbReference type="EMBL" id="PP034390">
    <property type="protein sequence ID" value="WRW34734.1"/>
    <property type="molecule type" value="Genomic_DNA"/>
</dbReference>
<accession>A0AAX4J7N6</accession>